<protein>
    <recommendedName>
        <fullName evidence="1">Peptidase M15A C-terminal domain-containing protein</fullName>
    </recommendedName>
</protein>
<reference evidence="2" key="1">
    <citation type="submission" date="2021-04" db="EMBL/GenBank/DDBJ databases">
        <title>Genomes of microviruses identified in yellow-bellied marmot fecal samples.</title>
        <authorList>
            <person name="Varsani A."/>
            <person name="Kraberger S."/>
            <person name="Chatterjee A."/>
            <person name="Richet C."/>
            <person name="Fontenele R.S."/>
            <person name="Schmidlin K."/>
            <person name="Blumstein D.T."/>
        </authorList>
    </citation>
    <scope>NUCLEOTIDE SEQUENCE</scope>
    <source>
        <strain evidence="2">Mar50</strain>
    </source>
</reference>
<dbReference type="EMBL" id="MZ089796">
    <property type="protein sequence ID" value="QXN75246.1"/>
    <property type="molecule type" value="Genomic_DNA"/>
</dbReference>
<name>A0A8F5MLS0_9VIRU</name>
<dbReference type="Gene3D" id="3.30.1380.10">
    <property type="match status" value="1"/>
</dbReference>
<accession>A0A8F5MLS0</accession>
<evidence type="ECO:0000313" key="2">
    <source>
        <dbReference type="EMBL" id="QXN75246.1"/>
    </source>
</evidence>
<dbReference type="Pfam" id="PF08291">
    <property type="entry name" value="Peptidase_M15_3"/>
    <property type="match status" value="1"/>
</dbReference>
<dbReference type="SUPFAM" id="SSF55166">
    <property type="entry name" value="Hedgehog/DD-peptidase"/>
    <property type="match status" value="1"/>
</dbReference>
<evidence type="ECO:0000259" key="1">
    <source>
        <dbReference type="Pfam" id="PF08291"/>
    </source>
</evidence>
<dbReference type="InterPro" id="IPR013230">
    <property type="entry name" value="Peptidase_M15A_C"/>
</dbReference>
<organism evidence="2">
    <name type="scientific">Microvirus mar50</name>
    <dbReference type="NCBI Taxonomy" id="2851186"/>
    <lineage>
        <taxon>Viruses</taxon>
        <taxon>Monodnaviria</taxon>
        <taxon>Sangervirae</taxon>
        <taxon>Phixviricota</taxon>
        <taxon>Malgrandaviricetes</taxon>
        <taxon>Petitvirales</taxon>
        <taxon>Microviridae</taxon>
    </lineage>
</organism>
<feature type="domain" description="Peptidase M15A C-terminal" evidence="1">
    <location>
        <begin position="144"/>
        <end position="193"/>
    </location>
</feature>
<dbReference type="InterPro" id="IPR009045">
    <property type="entry name" value="Zn_M74/Hedgehog-like"/>
</dbReference>
<sequence length="234" mass="27247">MCINNYNTFDMKKSSFFNFIPSSSDGVCVPTDSQGISLAESFSSYVRTHIVFCHSYSRAGLIDEFKRLYPRYQYHLAYNDYLCVAEFLYFSNIKEITRAIDDFFYEKSINFSFNEFISSTKAEILMLRNYPIGYHKLDIIFLFPLVSLLQTVRAYANSPVIVNSGYRSPVLNKKVGGVKKSRHLCFKACDITFKFLFSGSEPWKPRYDDVIAFIKTLPFRYVEDHGTWVHVDIQ</sequence>
<proteinExistence type="predicted"/>